<evidence type="ECO:0000256" key="4">
    <source>
        <dbReference type="ARBA" id="ARBA00022737"/>
    </source>
</evidence>
<evidence type="ECO:0000256" key="3">
    <source>
        <dbReference type="ARBA" id="ARBA00022475"/>
    </source>
</evidence>
<keyword evidence="11" id="KW-1185">Reference proteome</keyword>
<feature type="repeat" description="ANK" evidence="7">
    <location>
        <begin position="46"/>
        <end position="78"/>
    </location>
</feature>
<evidence type="ECO:0000256" key="5">
    <source>
        <dbReference type="ARBA" id="ARBA00023136"/>
    </source>
</evidence>
<keyword evidence="4" id="KW-0677">Repeat</keyword>
<proteinExistence type="predicted"/>
<comment type="function">
    <text evidence="6">Ubiquitin-binding protein that specifically recognizes and binds 'Lys-63'-linked ubiquitin. Does not bind 'Lys-48'-linked ubiquitin. Positively regulates the internalization of ligand-activated EGFR by binding to the Ub moiety of ubiquitinated EGFR at the cell membrane.</text>
</comment>
<reference evidence="10" key="1">
    <citation type="submission" date="2021-11" db="EMBL/GenBank/DDBJ databases">
        <authorList>
            <person name="Schell T."/>
        </authorList>
    </citation>
    <scope>NUCLEOTIDE SEQUENCE</scope>
    <source>
        <strain evidence="10">M5</strain>
    </source>
</reference>
<dbReference type="Pfam" id="PF12796">
    <property type="entry name" value="Ank_2"/>
    <property type="match status" value="1"/>
</dbReference>
<comment type="subcellular location">
    <subcellularLocation>
        <location evidence="1">Cell membrane</location>
    </subcellularLocation>
    <subcellularLocation>
        <location evidence="2">Late endosome</location>
    </subcellularLocation>
</comment>
<evidence type="ECO:0000256" key="8">
    <source>
        <dbReference type="SAM" id="MobiDB-lite"/>
    </source>
</evidence>
<accession>A0A8J2RCD7</accession>
<dbReference type="InterPro" id="IPR055285">
    <property type="entry name" value="ANKRD13_C"/>
</dbReference>
<dbReference type="SMART" id="SM00726">
    <property type="entry name" value="UIM"/>
    <property type="match status" value="2"/>
</dbReference>
<dbReference type="EMBL" id="CAKKLH010000003">
    <property type="protein sequence ID" value="CAH0098590.1"/>
    <property type="molecule type" value="Genomic_DNA"/>
</dbReference>
<evidence type="ECO:0000256" key="2">
    <source>
        <dbReference type="ARBA" id="ARBA00004603"/>
    </source>
</evidence>
<keyword evidence="5" id="KW-0472">Membrane</keyword>
<dbReference type="GO" id="GO:0005886">
    <property type="term" value="C:plasma membrane"/>
    <property type="evidence" value="ECO:0007669"/>
    <property type="project" value="UniProtKB-SubCell"/>
</dbReference>
<dbReference type="InterPro" id="IPR002110">
    <property type="entry name" value="Ankyrin_rpt"/>
</dbReference>
<dbReference type="Pfam" id="PF11904">
    <property type="entry name" value="ANKRD13_C"/>
    <property type="match status" value="1"/>
</dbReference>
<feature type="domain" description="Ankyrin repeat" evidence="9">
    <location>
        <begin position="162"/>
        <end position="482"/>
    </location>
</feature>
<comment type="caution">
    <text evidence="10">The sequence shown here is derived from an EMBL/GenBank/DDBJ whole genome shotgun (WGS) entry which is preliminary data.</text>
</comment>
<evidence type="ECO:0000256" key="7">
    <source>
        <dbReference type="PROSITE-ProRule" id="PRU00023"/>
    </source>
</evidence>
<dbReference type="PROSITE" id="PS50088">
    <property type="entry name" value="ANK_REPEAT"/>
    <property type="match status" value="1"/>
</dbReference>
<keyword evidence="3" id="KW-1003">Cell membrane</keyword>
<name>A0A8J2RCD7_9CRUS</name>
<gene>
    <name evidence="10" type="ORF">DGAL_LOCUS673</name>
</gene>
<dbReference type="PANTHER" id="PTHR12447:SF31">
    <property type="entry name" value="LD31969P"/>
    <property type="match status" value="1"/>
</dbReference>
<dbReference type="GO" id="GO:0005770">
    <property type="term" value="C:late endosome"/>
    <property type="evidence" value="ECO:0007669"/>
    <property type="project" value="UniProtKB-SubCell"/>
</dbReference>
<organism evidence="10 11">
    <name type="scientific">Daphnia galeata</name>
    <dbReference type="NCBI Taxonomy" id="27404"/>
    <lineage>
        <taxon>Eukaryota</taxon>
        <taxon>Metazoa</taxon>
        <taxon>Ecdysozoa</taxon>
        <taxon>Arthropoda</taxon>
        <taxon>Crustacea</taxon>
        <taxon>Branchiopoda</taxon>
        <taxon>Diplostraca</taxon>
        <taxon>Cladocera</taxon>
        <taxon>Anomopoda</taxon>
        <taxon>Daphniidae</taxon>
        <taxon>Daphnia</taxon>
    </lineage>
</organism>
<feature type="region of interest" description="Disordered" evidence="8">
    <location>
        <begin position="535"/>
        <end position="558"/>
    </location>
</feature>
<evidence type="ECO:0000259" key="9">
    <source>
        <dbReference type="Pfam" id="PF11904"/>
    </source>
</evidence>
<dbReference type="SUPFAM" id="SSF48403">
    <property type="entry name" value="Ankyrin repeat"/>
    <property type="match status" value="1"/>
</dbReference>
<evidence type="ECO:0000313" key="10">
    <source>
        <dbReference type="EMBL" id="CAH0098590.1"/>
    </source>
</evidence>
<dbReference type="PANTHER" id="PTHR12447">
    <property type="entry name" value="ANKYRIN REPEAT DOMAIN-CONTAINING PROTEIN 13"/>
    <property type="match status" value="1"/>
</dbReference>
<dbReference type="Proteomes" id="UP000789390">
    <property type="component" value="Unassembled WGS sequence"/>
</dbReference>
<evidence type="ECO:0000256" key="1">
    <source>
        <dbReference type="ARBA" id="ARBA00004236"/>
    </source>
</evidence>
<keyword evidence="7" id="KW-0040">ANK repeat</keyword>
<dbReference type="PROSITE" id="PS50297">
    <property type="entry name" value="ANK_REP_REGION"/>
    <property type="match status" value="1"/>
</dbReference>
<dbReference type="PROSITE" id="PS50330">
    <property type="entry name" value="UIM"/>
    <property type="match status" value="1"/>
</dbReference>
<dbReference type="OrthoDB" id="1585644at2759"/>
<evidence type="ECO:0000256" key="6">
    <source>
        <dbReference type="ARBA" id="ARBA00024956"/>
    </source>
</evidence>
<dbReference type="SMART" id="SM00248">
    <property type="entry name" value="ANK"/>
    <property type="match status" value="2"/>
</dbReference>
<dbReference type="Gene3D" id="1.25.40.20">
    <property type="entry name" value="Ankyrin repeat-containing domain"/>
    <property type="match status" value="1"/>
</dbReference>
<dbReference type="InterPro" id="IPR003903">
    <property type="entry name" value="UIM_dom"/>
</dbReference>
<dbReference type="InterPro" id="IPR036770">
    <property type="entry name" value="Ankyrin_rpt-contain_sf"/>
</dbReference>
<sequence length="643" mass="72119">MSREEANIAKEFPLHYFVWTKNIVALRSSLQPDNVNFQHLEQLDPRGRTPLMLAVTLENLDCAILLLESGANVNVENKEGWTVVQEAVSTGNLKIISAVLQKRDLQRHTTRMLGVPALLQKLKEAPDFYMEMKWEFTSWVPLVSRMCPSDTYKVYKQGSNVRIDTTLLGFDQSSWQRGSKSYLFKSEAPTLMWGKRSYIYKLRNGVDKAVLLEMDHEAKEVFVEELRTLQEDPVARHLMTPSNESVTARVTSPIVHTYVDTEKISFERNKSGLWGWRSDKTEVVNGRDCKVFSASNVELVTKTRTEHLSPEDKSKVAGSGFLLNSLLAVGQHLEESTTPLPDGCNPDQVTMEEYFDSSVDLGKRDIGRPKEMTTKVQKFKATLWLAEEFPLSLVDQIMPIVDLMAISSTHFAKLRDFIQMQLPAGFPTKIEIPLFHVMNACVTFGNTFGLDEGINGVSVIQEADRLSCVVDDSCFVTPGDYTLYGMGGASVNSLSRRQFSMDEEDELLQYAIQQSLLDVGSEGDEVDIWEALKAQKPPSTPQMSRVTRSPLPPRPSSSLGFCVSPEEEELQRAIEASLGVPVELGLNPDHSSGGLTSEAQEEANLLAEALVLSARETALEEERRSREDNELLQRILELSMLEK</sequence>
<evidence type="ECO:0000313" key="11">
    <source>
        <dbReference type="Proteomes" id="UP000789390"/>
    </source>
</evidence>
<dbReference type="InterPro" id="IPR021832">
    <property type="entry name" value="ANKRD13"/>
</dbReference>
<protein>
    <recommendedName>
        <fullName evidence="9">Ankyrin repeat domain-containing protein</fullName>
    </recommendedName>
</protein>
<dbReference type="AlphaFoldDB" id="A0A8J2RCD7"/>